<dbReference type="InterPro" id="IPR000218">
    <property type="entry name" value="Ribosomal_uL14"/>
</dbReference>
<accession>A0A0V0SKG5</accession>
<evidence type="ECO:0000256" key="4">
    <source>
        <dbReference type="ARBA" id="ARBA00022980"/>
    </source>
</evidence>
<gene>
    <name evidence="9" type="primary">MRPL14</name>
    <name evidence="9" type="ORF">T07_1194</name>
</gene>
<evidence type="ECO:0000256" key="1">
    <source>
        <dbReference type="ARBA" id="ARBA00004173"/>
    </source>
</evidence>
<dbReference type="Proteomes" id="UP000054630">
    <property type="component" value="Unassembled WGS sequence"/>
</dbReference>
<dbReference type="SMART" id="SM01374">
    <property type="entry name" value="Ribosomal_L14"/>
    <property type="match status" value="1"/>
</dbReference>
<dbReference type="GO" id="GO:0005739">
    <property type="term" value="C:mitochondrion"/>
    <property type="evidence" value="ECO:0007669"/>
    <property type="project" value="UniProtKB-SubCell"/>
</dbReference>
<keyword evidence="10" id="KW-1185">Reference proteome</keyword>
<reference evidence="9 10" key="1">
    <citation type="submission" date="2015-01" db="EMBL/GenBank/DDBJ databases">
        <title>Evolution of Trichinella species and genotypes.</title>
        <authorList>
            <person name="Korhonen P.K."/>
            <person name="Edoardo P."/>
            <person name="Giuseppe L.R."/>
            <person name="Gasser R.B."/>
        </authorList>
    </citation>
    <scope>NUCLEOTIDE SEQUENCE [LARGE SCALE GENOMIC DNA]</scope>
    <source>
        <strain evidence="9">ISS37</strain>
    </source>
</reference>
<organism evidence="9 10">
    <name type="scientific">Trichinella nelsoni</name>
    <dbReference type="NCBI Taxonomy" id="6336"/>
    <lineage>
        <taxon>Eukaryota</taxon>
        <taxon>Metazoa</taxon>
        <taxon>Ecdysozoa</taxon>
        <taxon>Nematoda</taxon>
        <taxon>Enoplea</taxon>
        <taxon>Dorylaimia</taxon>
        <taxon>Trichinellida</taxon>
        <taxon>Trichinellidae</taxon>
        <taxon>Trichinella</taxon>
    </lineage>
</organism>
<dbReference type="STRING" id="6336.A0A0V0SKG5"/>
<evidence type="ECO:0000313" key="10">
    <source>
        <dbReference type="Proteomes" id="UP000054630"/>
    </source>
</evidence>
<evidence type="ECO:0000313" key="9">
    <source>
        <dbReference type="EMBL" id="KRX27261.1"/>
    </source>
</evidence>
<dbReference type="EMBL" id="JYDL01000004">
    <property type="protein sequence ID" value="KRX27261.1"/>
    <property type="molecule type" value="Genomic_DNA"/>
</dbReference>
<dbReference type="GO" id="GO:0006412">
    <property type="term" value="P:translation"/>
    <property type="evidence" value="ECO:0007669"/>
    <property type="project" value="InterPro"/>
</dbReference>
<protein>
    <recommendedName>
        <fullName evidence="7">Large ribosomal subunit protein uL14m</fullName>
    </recommendedName>
    <alternativeName>
        <fullName evidence="8">39S ribosomal protein L14, mitochondrial</fullName>
    </alternativeName>
</protein>
<comment type="similarity">
    <text evidence="2">Belongs to the universal ribosomal protein uL14 family.</text>
</comment>
<comment type="subcellular location">
    <subcellularLocation>
        <location evidence="1">Mitochondrion</location>
    </subcellularLocation>
</comment>
<evidence type="ECO:0000256" key="7">
    <source>
        <dbReference type="ARBA" id="ARBA00040118"/>
    </source>
</evidence>
<dbReference type="SUPFAM" id="SSF50193">
    <property type="entry name" value="Ribosomal protein L14"/>
    <property type="match status" value="1"/>
</dbReference>
<dbReference type="GO" id="GO:1990904">
    <property type="term" value="C:ribonucleoprotein complex"/>
    <property type="evidence" value="ECO:0007669"/>
    <property type="project" value="UniProtKB-KW"/>
</dbReference>
<evidence type="ECO:0000256" key="5">
    <source>
        <dbReference type="ARBA" id="ARBA00023128"/>
    </source>
</evidence>
<dbReference type="PANTHER" id="PTHR21037">
    <property type="entry name" value="39S RIBOSOMAL PROTEIN L14, MITOCHONDRIAL"/>
    <property type="match status" value="1"/>
</dbReference>
<sequence length="167" mass="18642">MPRLNSKLIKLFEDDDAVISTAVPPQETVQEVDFFSTTSLLNWIHLKTRFRVVDNSDLGKQAMLGGKPPYCIRVYRQGRLGKKANRGQLGDKILVAIKGELRRAYIVGWKAHHSQIRHGVPRSDSNNIVLLDANENPLGNKVLVPIPAWLQSKPDLAKIVQSASKVV</sequence>
<evidence type="ECO:0000256" key="8">
    <source>
        <dbReference type="ARBA" id="ARBA00042938"/>
    </source>
</evidence>
<dbReference type="Gene3D" id="2.40.150.20">
    <property type="entry name" value="Ribosomal protein L14"/>
    <property type="match status" value="1"/>
</dbReference>
<dbReference type="AlphaFoldDB" id="A0A0V0SKG5"/>
<dbReference type="InterPro" id="IPR036853">
    <property type="entry name" value="Ribosomal_uL14_sf"/>
</dbReference>
<dbReference type="HAMAP" id="MF_01367">
    <property type="entry name" value="Ribosomal_uL14"/>
    <property type="match status" value="1"/>
</dbReference>
<evidence type="ECO:0000256" key="3">
    <source>
        <dbReference type="ARBA" id="ARBA00022946"/>
    </source>
</evidence>
<keyword evidence="3" id="KW-0809">Transit peptide</keyword>
<keyword evidence="6" id="KW-0687">Ribonucleoprotein</keyword>
<dbReference type="PANTHER" id="PTHR21037:SF3">
    <property type="entry name" value="LARGE RIBOSOMAL SUBUNIT PROTEIN UL14M"/>
    <property type="match status" value="1"/>
</dbReference>
<dbReference type="Pfam" id="PF00238">
    <property type="entry name" value="Ribosomal_L14"/>
    <property type="match status" value="1"/>
</dbReference>
<proteinExistence type="inferred from homology"/>
<name>A0A0V0SKG5_9BILA</name>
<evidence type="ECO:0000256" key="6">
    <source>
        <dbReference type="ARBA" id="ARBA00023274"/>
    </source>
</evidence>
<evidence type="ECO:0000256" key="2">
    <source>
        <dbReference type="ARBA" id="ARBA00010745"/>
    </source>
</evidence>
<keyword evidence="5" id="KW-0496">Mitochondrion</keyword>
<dbReference type="GO" id="GO:0003735">
    <property type="term" value="F:structural constituent of ribosome"/>
    <property type="evidence" value="ECO:0007669"/>
    <property type="project" value="InterPro"/>
</dbReference>
<keyword evidence="4 9" id="KW-0689">Ribosomal protein</keyword>
<dbReference type="OrthoDB" id="274765at2759"/>
<comment type="caution">
    <text evidence="9">The sequence shown here is derived from an EMBL/GenBank/DDBJ whole genome shotgun (WGS) entry which is preliminary data.</text>
</comment>
<dbReference type="CDD" id="cd00337">
    <property type="entry name" value="Ribosomal_uL14"/>
    <property type="match status" value="1"/>
</dbReference>
<dbReference type="GO" id="GO:0005840">
    <property type="term" value="C:ribosome"/>
    <property type="evidence" value="ECO:0007669"/>
    <property type="project" value="UniProtKB-KW"/>
</dbReference>